<name>A0A402DNT4_9CELL</name>
<protein>
    <recommendedName>
        <fullName evidence="5">Lipoprotein</fullName>
    </recommendedName>
</protein>
<dbReference type="AlphaFoldDB" id="A0A402DNT4"/>
<gene>
    <name evidence="3" type="ORF">CBZ_08780</name>
</gene>
<dbReference type="Proteomes" id="UP000289954">
    <property type="component" value="Unassembled WGS sequence"/>
</dbReference>
<proteinExistence type="predicted"/>
<dbReference type="EMBL" id="BIMR01000049">
    <property type="protein sequence ID" value="GCE75822.1"/>
    <property type="molecule type" value="Genomic_DNA"/>
</dbReference>
<accession>A0A402DNT4</accession>
<sequence>MPQSSVFRALRPAVVALVLAVTAAACAGAPGGGDEVPAGQEAEQAASSSPLDAYWSQIGTLGDADRQRHETLERLVARCMTEEGFTYEPVPYLPTSADALPGSGTLAWAREHGYGITTLAEAVSAAGGGTAGTDPNVATLNRMSDAERAAWTIAHRGAGAASTGGWQQQGCRGQAEHQLAAAALPGDDAGYLALREAYDAEPFDAASDPAVAQALAEWAGCVAAAGHPAATPDAAQDLVRDAQRAGTAKAELRALELAVAVADRTCQESTGYAAAVDAARAAHDQRFVDAHQAELDALVERWATTG</sequence>
<evidence type="ECO:0000313" key="3">
    <source>
        <dbReference type="EMBL" id="GCE75822.1"/>
    </source>
</evidence>
<feature type="region of interest" description="Disordered" evidence="1">
    <location>
        <begin position="31"/>
        <end position="50"/>
    </location>
</feature>
<feature type="signal peptide" evidence="2">
    <location>
        <begin position="1"/>
        <end position="27"/>
    </location>
</feature>
<evidence type="ECO:0000313" key="4">
    <source>
        <dbReference type="Proteomes" id="UP000289954"/>
    </source>
</evidence>
<reference evidence="3 4" key="1">
    <citation type="submission" date="2019-01" db="EMBL/GenBank/DDBJ databases">
        <title>Draft genome sequence of Cellulomonas takizawaensis strain TKZ-21.</title>
        <authorList>
            <person name="Yamamura H."/>
            <person name="Hayashi T."/>
            <person name="Hamada M."/>
            <person name="Serisawa Y."/>
            <person name="Matsuyama K."/>
            <person name="Nakagawa Y."/>
            <person name="Otoguro M."/>
            <person name="Yanagida F."/>
            <person name="Hayakawa M."/>
        </authorList>
    </citation>
    <scope>NUCLEOTIDE SEQUENCE [LARGE SCALE GENOMIC DNA]</scope>
    <source>
        <strain evidence="3 4">NBRC12680</strain>
    </source>
</reference>
<evidence type="ECO:0000256" key="2">
    <source>
        <dbReference type="SAM" id="SignalP"/>
    </source>
</evidence>
<evidence type="ECO:0000256" key="1">
    <source>
        <dbReference type="SAM" id="MobiDB-lite"/>
    </source>
</evidence>
<evidence type="ECO:0008006" key="5">
    <source>
        <dbReference type="Google" id="ProtNLM"/>
    </source>
</evidence>
<feature type="compositionally biased region" description="Low complexity" evidence="1">
    <location>
        <begin position="40"/>
        <end position="49"/>
    </location>
</feature>
<keyword evidence="4" id="KW-1185">Reference proteome</keyword>
<comment type="caution">
    <text evidence="3">The sequence shown here is derived from an EMBL/GenBank/DDBJ whole genome shotgun (WGS) entry which is preliminary data.</text>
</comment>
<keyword evidence="2" id="KW-0732">Signal</keyword>
<organism evidence="3 4">
    <name type="scientific">Cellulomonas biazotea</name>
    <dbReference type="NCBI Taxonomy" id="1709"/>
    <lineage>
        <taxon>Bacteria</taxon>
        <taxon>Bacillati</taxon>
        <taxon>Actinomycetota</taxon>
        <taxon>Actinomycetes</taxon>
        <taxon>Micrococcales</taxon>
        <taxon>Cellulomonadaceae</taxon>
        <taxon>Cellulomonas</taxon>
    </lineage>
</organism>
<feature type="chain" id="PRO_5038516661" description="Lipoprotein" evidence="2">
    <location>
        <begin position="28"/>
        <end position="306"/>
    </location>
</feature>